<evidence type="ECO:0000313" key="8">
    <source>
        <dbReference type="EMBL" id="OGY52204.1"/>
    </source>
</evidence>
<dbReference type="Pfam" id="PF04055">
    <property type="entry name" value="Radical_SAM"/>
    <property type="match status" value="1"/>
</dbReference>
<comment type="caution">
    <text evidence="8">The sequence shown here is derived from an EMBL/GenBank/DDBJ whole genome shotgun (WGS) entry which is preliminary data.</text>
</comment>
<dbReference type="InterPro" id="IPR051198">
    <property type="entry name" value="BchE-like"/>
</dbReference>
<dbReference type="GO" id="GO:0046872">
    <property type="term" value="F:metal ion binding"/>
    <property type="evidence" value="ECO:0007669"/>
    <property type="project" value="UniProtKB-KW"/>
</dbReference>
<dbReference type="PROSITE" id="PS51918">
    <property type="entry name" value="RADICAL_SAM"/>
    <property type="match status" value="1"/>
</dbReference>
<dbReference type="Gene3D" id="3.40.50.280">
    <property type="entry name" value="Cobalamin-binding domain"/>
    <property type="match status" value="1"/>
</dbReference>
<dbReference type="SMART" id="SM00729">
    <property type="entry name" value="Elp3"/>
    <property type="match status" value="1"/>
</dbReference>
<keyword evidence="2" id="KW-0949">S-adenosyl-L-methionine</keyword>
<dbReference type="GO" id="GO:0003824">
    <property type="term" value="F:catalytic activity"/>
    <property type="evidence" value="ECO:0007669"/>
    <property type="project" value="InterPro"/>
</dbReference>
<reference evidence="8 9" key="1">
    <citation type="journal article" date="2016" name="Nat. Commun.">
        <title>Thousands of microbial genomes shed light on interconnected biogeochemical processes in an aquifer system.</title>
        <authorList>
            <person name="Anantharaman K."/>
            <person name="Brown C.T."/>
            <person name="Hug L.A."/>
            <person name="Sharon I."/>
            <person name="Castelle C.J."/>
            <person name="Probst A.J."/>
            <person name="Thomas B.C."/>
            <person name="Singh A."/>
            <person name="Wilkins M.J."/>
            <person name="Karaoz U."/>
            <person name="Brodie E.L."/>
            <person name="Williams K.H."/>
            <person name="Hubbard S.S."/>
            <person name="Banfield J.F."/>
        </authorList>
    </citation>
    <scope>NUCLEOTIDE SEQUENCE [LARGE SCALE GENOMIC DNA]</scope>
</reference>
<evidence type="ECO:0000313" key="9">
    <source>
        <dbReference type="Proteomes" id="UP000177376"/>
    </source>
</evidence>
<proteinExistence type="predicted"/>
<dbReference type="SFLD" id="SFLDG01123">
    <property type="entry name" value="methyltransferase_(Class_B)"/>
    <property type="match status" value="1"/>
</dbReference>
<dbReference type="PANTHER" id="PTHR43409">
    <property type="entry name" value="ANAEROBIC MAGNESIUM-PROTOPORPHYRIN IX MONOMETHYL ESTER CYCLASE-RELATED"/>
    <property type="match status" value="1"/>
</dbReference>
<evidence type="ECO:0000256" key="5">
    <source>
        <dbReference type="ARBA" id="ARBA00023014"/>
    </source>
</evidence>
<dbReference type="CDD" id="cd01335">
    <property type="entry name" value="Radical_SAM"/>
    <property type="match status" value="1"/>
</dbReference>
<dbReference type="GO" id="GO:0005829">
    <property type="term" value="C:cytosol"/>
    <property type="evidence" value="ECO:0007669"/>
    <property type="project" value="TreeGrafter"/>
</dbReference>
<evidence type="ECO:0000256" key="2">
    <source>
        <dbReference type="ARBA" id="ARBA00022691"/>
    </source>
</evidence>
<dbReference type="InterPro" id="IPR006158">
    <property type="entry name" value="Cobalamin-bd"/>
</dbReference>
<evidence type="ECO:0000256" key="3">
    <source>
        <dbReference type="ARBA" id="ARBA00022723"/>
    </source>
</evidence>
<protein>
    <submittedName>
        <fullName evidence="8">Uncharacterized protein</fullName>
    </submittedName>
</protein>
<dbReference type="SFLD" id="SFLDS00029">
    <property type="entry name" value="Radical_SAM"/>
    <property type="match status" value="1"/>
</dbReference>
<feature type="domain" description="Radical SAM core" evidence="7">
    <location>
        <begin position="197"/>
        <end position="415"/>
    </location>
</feature>
<dbReference type="InterPro" id="IPR007197">
    <property type="entry name" value="rSAM"/>
</dbReference>
<dbReference type="InterPro" id="IPR006638">
    <property type="entry name" value="Elp3/MiaA/NifB-like_rSAM"/>
</dbReference>
<dbReference type="InterPro" id="IPR034466">
    <property type="entry name" value="Methyltransferase_Class_B"/>
</dbReference>
<dbReference type="PANTHER" id="PTHR43409:SF16">
    <property type="entry name" value="SLR0320 PROTEIN"/>
    <property type="match status" value="1"/>
</dbReference>
<organism evidence="8 9">
    <name type="scientific">Candidatus Buchananbacteria bacterium RIFCSPLOWO2_01_FULL_39_33</name>
    <dbReference type="NCBI Taxonomy" id="1797543"/>
    <lineage>
        <taxon>Bacteria</taxon>
        <taxon>Candidatus Buchananiibacteriota</taxon>
    </lineage>
</organism>
<dbReference type="AlphaFoldDB" id="A0A1G1YIV9"/>
<accession>A0A1G1YIV9</accession>
<evidence type="ECO:0000259" key="6">
    <source>
        <dbReference type="PROSITE" id="PS51332"/>
    </source>
</evidence>
<dbReference type="InterPro" id="IPR058240">
    <property type="entry name" value="rSAM_sf"/>
</dbReference>
<dbReference type="GO" id="GO:0031419">
    <property type="term" value="F:cobalamin binding"/>
    <property type="evidence" value="ECO:0007669"/>
    <property type="project" value="InterPro"/>
</dbReference>
<dbReference type="EMBL" id="MHIM01000023">
    <property type="protein sequence ID" value="OGY52204.1"/>
    <property type="molecule type" value="Genomic_DNA"/>
</dbReference>
<dbReference type="Proteomes" id="UP000177376">
    <property type="component" value="Unassembled WGS sequence"/>
</dbReference>
<evidence type="ECO:0000256" key="4">
    <source>
        <dbReference type="ARBA" id="ARBA00023004"/>
    </source>
</evidence>
<dbReference type="SFLD" id="SFLDG01082">
    <property type="entry name" value="B12-binding_domain_containing"/>
    <property type="match status" value="1"/>
</dbReference>
<feature type="domain" description="B12-binding" evidence="6">
    <location>
        <begin position="7"/>
        <end position="149"/>
    </location>
</feature>
<keyword evidence="3" id="KW-0479">Metal-binding</keyword>
<dbReference type="CDD" id="cd02068">
    <property type="entry name" value="radical_SAM_B12_BD"/>
    <property type="match status" value="1"/>
</dbReference>
<dbReference type="Gene3D" id="3.80.30.20">
    <property type="entry name" value="tm_1862 like domain"/>
    <property type="match status" value="1"/>
</dbReference>
<dbReference type="Pfam" id="PF02310">
    <property type="entry name" value="B12-binding"/>
    <property type="match status" value="1"/>
</dbReference>
<evidence type="ECO:0000259" key="7">
    <source>
        <dbReference type="PROSITE" id="PS51918"/>
    </source>
</evidence>
<dbReference type="SUPFAM" id="SSF102114">
    <property type="entry name" value="Radical SAM enzymes"/>
    <property type="match status" value="1"/>
</dbReference>
<gene>
    <name evidence="8" type="ORF">A3A02_03370</name>
</gene>
<keyword evidence="5" id="KW-0411">Iron-sulfur</keyword>
<comment type="cofactor">
    <cofactor evidence="1">
        <name>[4Fe-4S] cluster</name>
        <dbReference type="ChEBI" id="CHEBI:49883"/>
    </cofactor>
</comment>
<name>A0A1G1YIV9_9BACT</name>
<dbReference type="InterPro" id="IPR023404">
    <property type="entry name" value="rSAM_horseshoe"/>
</dbReference>
<sequence length="473" mass="54028">MKILLINPSLLQATTGQYEEELEKERGVYPPLGLAYIAAVLERADHSVKIIDCDVEENYEEKILSLTQEWQPQLVGFYAMTWSFKLAKNLADKIKAIDPKIITVLGGPNATSMPILSLKLGNFDFAVISEGELTIIELTDKLEGKNNLDLDQIQGLAFKKDSEIIITPPRPLIENLDSLPFPARHLLPMEKYFDVFSRQKHFATIIATRGCPFNCTFCDRKNRMGKLWRVRSPKNIADEIADIKAKYGIREFMFFDDNLIVDKNWAYELFDRLKKLDIIWECRERVDLVNEEVLRKMKEAGCYRIRFGFEAGDNQVLKTLKKGITVEQSLASAKACKKVGIEIYGYYMIGAPGETKETIQKTIDLALKINPAFAIFSKTILIPGTEIFDYAVQTNQISSTYWQDFLVGQETNGAPSLTKEKLSELEIDSLVKLADRKFYFRPSFIIRKLLDVKSWDHLMSQAKMGLALIFKTK</sequence>
<dbReference type="GO" id="GO:0051539">
    <property type="term" value="F:4 iron, 4 sulfur cluster binding"/>
    <property type="evidence" value="ECO:0007669"/>
    <property type="project" value="UniProtKB-KW"/>
</dbReference>
<evidence type="ECO:0000256" key="1">
    <source>
        <dbReference type="ARBA" id="ARBA00001966"/>
    </source>
</evidence>
<keyword evidence="4" id="KW-0408">Iron</keyword>
<dbReference type="PROSITE" id="PS51332">
    <property type="entry name" value="B12_BINDING"/>
    <property type="match status" value="1"/>
</dbReference>